<proteinExistence type="inferred from homology"/>
<comment type="similarity">
    <text evidence="1 3">Belongs to the class-III pyridoxal-phosphate-dependent aminotransferase family.</text>
</comment>
<dbReference type="AlphaFoldDB" id="A0A0K1H2P5"/>
<accession>A0A0K1H2P5</accession>
<dbReference type="Gene3D" id="3.90.1150.10">
    <property type="entry name" value="Aspartate Aminotransferase, domain 1"/>
    <property type="match status" value="1"/>
</dbReference>
<dbReference type="InterPro" id="IPR015421">
    <property type="entry name" value="PyrdxlP-dep_Trfase_major"/>
</dbReference>
<dbReference type="InterPro" id="IPR049704">
    <property type="entry name" value="Aminotrans_3_PPA_site"/>
</dbReference>
<dbReference type="InterPro" id="IPR015422">
    <property type="entry name" value="PyrdxlP-dep_Trfase_small"/>
</dbReference>
<dbReference type="EMBL" id="KT318878">
    <property type="protein sequence ID" value="AKT74177.1"/>
    <property type="molecule type" value="Genomic_DNA"/>
</dbReference>
<evidence type="ECO:0000256" key="1">
    <source>
        <dbReference type="ARBA" id="ARBA00008954"/>
    </source>
</evidence>
<dbReference type="PANTHER" id="PTHR43094">
    <property type="entry name" value="AMINOTRANSFERASE"/>
    <property type="match status" value="1"/>
</dbReference>
<protein>
    <submittedName>
        <fullName evidence="4">Deduced aminotransferase</fullName>
    </submittedName>
</protein>
<evidence type="ECO:0000313" key="4">
    <source>
        <dbReference type="EMBL" id="AKT74177.1"/>
    </source>
</evidence>
<dbReference type="SUPFAM" id="SSF53383">
    <property type="entry name" value="PLP-dependent transferases"/>
    <property type="match status" value="1"/>
</dbReference>
<keyword evidence="4" id="KW-0032">Aminotransferase</keyword>
<dbReference type="GO" id="GO:0008483">
    <property type="term" value="F:transaminase activity"/>
    <property type="evidence" value="ECO:0007669"/>
    <property type="project" value="UniProtKB-KW"/>
</dbReference>
<evidence type="ECO:0000256" key="3">
    <source>
        <dbReference type="RuleBase" id="RU003560"/>
    </source>
</evidence>
<reference evidence="4" key="1">
    <citation type="journal article" date="2016" name="Appl. Microbiol. Biotechnol.">
        <title>Identification and engineering of regulation-related genes toward improved kasugamycin production.</title>
        <authorList>
            <person name="Zhu C."/>
            <person name="Kang Q."/>
            <person name="Bai L."/>
            <person name="Cheng L."/>
            <person name="Deng Z."/>
        </authorList>
    </citation>
    <scope>NUCLEOTIDE SEQUENCE</scope>
    <source>
        <strain evidence="4">XM301</strain>
    </source>
</reference>
<keyword evidence="4" id="KW-0808">Transferase</keyword>
<name>A0A0K1H2P5_9ACTN</name>
<dbReference type="GO" id="GO:0030170">
    <property type="term" value="F:pyridoxal phosphate binding"/>
    <property type="evidence" value="ECO:0007669"/>
    <property type="project" value="InterPro"/>
</dbReference>
<gene>
    <name evidence="4" type="primary">kasC</name>
</gene>
<dbReference type="InterPro" id="IPR005814">
    <property type="entry name" value="Aminotrans_3"/>
</dbReference>
<dbReference type="PIRSF" id="PIRSF000521">
    <property type="entry name" value="Transaminase_4ab_Lys_Orn"/>
    <property type="match status" value="1"/>
</dbReference>
<keyword evidence="2 3" id="KW-0663">Pyridoxal phosphate</keyword>
<organism evidence="4">
    <name type="scientific">Streptomyces microaureus</name>
    <dbReference type="NCBI Taxonomy" id="1689400"/>
    <lineage>
        <taxon>Bacteria</taxon>
        <taxon>Bacillati</taxon>
        <taxon>Actinomycetota</taxon>
        <taxon>Actinomycetes</taxon>
        <taxon>Kitasatosporales</taxon>
        <taxon>Streptomycetaceae</taxon>
        <taxon>Streptomyces</taxon>
    </lineage>
</organism>
<dbReference type="Pfam" id="PF00202">
    <property type="entry name" value="Aminotran_3"/>
    <property type="match status" value="1"/>
</dbReference>
<dbReference type="PANTHER" id="PTHR43094:SF1">
    <property type="entry name" value="AMINOTRANSFERASE CLASS-III"/>
    <property type="match status" value="1"/>
</dbReference>
<dbReference type="Gene3D" id="3.40.640.10">
    <property type="entry name" value="Type I PLP-dependent aspartate aminotransferase-like (Major domain)"/>
    <property type="match status" value="1"/>
</dbReference>
<sequence>MSDSVLLSARQPLPPIDYSHAAGAWIHTAEGDSLLDAASGLVCVNIGHAHPHVVEQITRQARTATFASPGVLLPAVQEELAGRLTEAVNRPGDGVSLACSGTSAVELAISYARLIQRSRGQDGRHHILTARLGYHGNSALTLGLSGHRRRRPHPDDALGLAPAFDPPYPGHHRDCPHDRCRASCADAVAEAIDRRGPESVAAVLIEPVNGTTGGAYTPPPGYLAALRRACHERGVLVIHDEVLTGLGRTGLPLGADHCTDAAADIVVLSKGLSAGYLPLAAVLVNPEGVARLRSGPRPLPLMGTMSATPLQAAAGLAVLDVLGEIGALDPARVRGGDVAAAVRAVAALPVVQETRGVGYFHAVELAPGTQAAALAAARDERLLLYPFNGFHADGTGEGLIVAPPLNSTPSEVEFLAQGLRRALERTAARSEDRSHR</sequence>
<dbReference type="SMR" id="A0A0K1H2P5"/>
<evidence type="ECO:0000256" key="2">
    <source>
        <dbReference type="ARBA" id="ARBA00022898"/>
    </source>
</evidence>
<dbReference type="PROSITE" id="PS00600">
    <property type="entry name" value="AA_TRANSFER_CLASS_3"/>
    <property type="match status" value="1"/>
</dbReference>
<dbReference type="InterPro" id="IPR015424">
    <property type="entry name" value="PyrdxlP-dep_Trfase"/>
</dbReference>